<keyword evidence="11" id="KW-1185">Reference proteome</keyword>
<feature type="transmembrane region" description="Helical" evidence="8">
    <location>
        <begin position="39"/>
        <end position="58"/>
    </location>
</feature>
<organism evidence="10 11">
    <name type="scientific">Phocaeicola barnesiae</name>
    <dbReference type="NCBI Taxonomy" id="376804"/>
    <lineage>
        <taxon>Bacteria</taxon>
        <taxon>Pseudomonadati</taxon>
        <taxon>Bacteroidota</taxon>
        <taxon>Bacteroidia</taxon>
        <taxon>Bacteroidales</taxon>
        <taxon>Bacteroidaceae</taxon>
        <taxon>Phocaeicola</taxon>
    </lineage>
</organism>
<proteinExistence type="inferred from homology"/>
<evidence type="ECO:0000256" key="7">
    <source>
        <dbReference type="ARBA" id="ARBA00023136"/>
    </source>
</evidence>
<dbReference type="EMBL" id="JANRHJ010000003">
    <property type="protein sequence ID" value="MCR8873138.1"/>
    <property type="molecule type" value="Genomic_DNA"/>
</dbReference>
<feature type="transmembrane region" description="Helical" evidence="8">
    <location>
        <begin position="381"/>
        <end position="404"/>
    </location>
</feature>
<comment type="similarity">
    <text evidence="2">Belongs to the AAE transporter (TC 2.A.81) family.</text>
</comment>
<dbReference type="SUPFAM" id="SSF116726">
    <property type="entry name" value="TrkA C-terminal domain-like"/>
    <property type="match status" value="2"/>
</dbReference>
<keyword evidence="6 8" id="KW-1133">Transmembrane helix</keyword>
<feature type="transmembrane region" description="Helical" evidence="8">
    <location>
        <begin position="161"/>
        <end position="183"/>
    </location>
</feature>
<evidence type="ECO:0000313" key="10">
    <source>
        <dbReference type="EMBL" id="MCR8873138.1"/>
    </source>
</evidence>
<evidence type="ECO:0000256" key="3">
    <source>
        <dbReference type="ARBA" id="ARBA00022448"/>
    </source>
</evidence>
<comment type="caution">
    <text evidence="10">The sequence shown here is derived from an EMBL/GenBank/DDBJ whole genome shotgun (WGS) entry which is preliminary data.</text>
</comment>
<dbReference type="AlphaFoldDB" id="A0AAW5MXU5"/>
<protein>
    <submittedName>
        <fullName evidence="10">Transporter</fullName>
    </submittedName>
</protein>
<dbReference type="Proteomes" id="UP001204579">
    <property type="component" value="Unassembled WGS sequence"/>
</dbReference>
<dbReference type="GO" id="GO:0006813">
    <property type="term" value="P:potassium ion transport"/>
    <property type="evidence" value="ECO:0007669"/>
    <property type="project" value="InterPro"/>
</dbReference>
<dbReference type="Gene3D" id="3.30.70.1450">
    <property type="entry name" value="Regulator of K+ conductance, C-terminal domain"/>
    <property type="match status" value="2"/>
</dbReference>
<keyword evidence="7 8" id="KW-0472">Membrane</keyword>
<evidence type="ECO:0000256" key="8">
    <source>
        <dbReference type="SAM" id="Phobius"/>
    </source>
</evidence>
<sequence>MNWVQDLLTNPNSIAHIVALYSFVIAAGVLLGKIKFFGISLGVTFVLFVGILVGHFGFTGNPAILSFLQDFGLILFVFCIGLQVGPSFFSSFKKGGITMNLLAVGIVALNITVALVMYYALQGRVELPMMVGILCGAVTNTPGLGAANEALQQLSYQGPEIAMGYACAYPLGVMGIILSLIVIRFICRVNLTQESEEIQRGEEANPHLKPYTISLRVENTALNGKNLLQVQTFLARDFVCTRIIQEGHMNTPNANTVLHIGDLMFIVCAEDDSEAIMAFIGPKVEDVNWNDPSYQEKPMVSRRILITQPNINGKTLGELHFSSMYGVNVTRVNRSGMDLFAARQLTLQVGDRVMVVGPQDAIERVANLLGNQLKRLDHPNIVTIFIGILCGILFGSLPIAIPGMPTPVKLGLAGGPLIISILIGRFGHKVKLVTYTTMSANLMLREVGLVLFLASVGIKAGENFVQTVVEGDGLLYVGIGFLITFIPLIIIGMIARWHHKINYYTLMGLIAGSNTDPPALAYANQVSGNDAPAVGYSTVYPLTMFLRILTAQLLILLLA</sequence>
<dbReference type="InterPro" id="IPR006037">
    <property type="entry name" value="RCK_C"/>
</dbReference>
<evidence type="ECO:0000256" key="4">
    <source>
        <dbReference type="ARBA" id="ARBA00022475"/>
    </source>
</evidence>
<dbReference type="GO" id="GO:0008324">
    <property type="term" value="F:monoatomic cation transmembrane transporter activity"/>
    <property type="evidence" value="ECO:0007669"/>
    <property type="project" value="InterPro"/>
</dbReference>
<dbReference type="PROSITE" id="PS51202">
    <property type="entry name" value="RCK_C"/>
    <property type="match status" value="1"/>
</dbReference>
<dbReference type="GO" id="GO:0005886">
    <property type="term" value="C:plasma membrane"/>
    <property type="evidence" value="ECO:0007669"/>
    <property type="project" value="UniProtKB-SubCell"/>
</dbReference>
<evidence type="ECO:0000313" key="11">
    <source>
        <dbReference type="Proteomes" id="UP001204579"/>
    </source>
</evidence>
<evidence type="ECO:0000256" key="5">
    <source>
        <dbReference type="ARBA" id="ARBA00022692"/>
    </source>
</evidence>
<feature type="transmembrane region" description="Helical" evidence="8">
    <location>
        <begin position="410"/>
        <end position="428"/>
    </location>
</feature>
<dbReference type="Pfam" id="PF02080">
    <property type="entry name" value="TrkA_C"/>
    <property type="match status" value="1"/>
</dbReference>
<dbReference type="InterPro" id="IPR036721">
    <property type="entry name" value="RCK_C_sf"/>
</dbReference>
<feature type="transmembrane region" description="Helical" evidence="8">
    <location>
        <begin position="101"/>
        <end position="121"/>
    </location>
</feature>
<gene>
    <name evidence="10" type="ORF">NW209_03715</name>
</gene>
<dbReference type="NCBIfam" id="TIGR01625">
    <property type="entry name" value="YidE_YbjL_dupl"/>
    <property type="match status" value="2"/>
</dbReference>
<dbReference type="PANTHER" id="PTHR30445">
    <property type="entry name" value="K(+)_H(+) ANTIPORTER SUBUNIT KHTT"/>
    <property type="match status" value="1"/>
</dbReference>
<feature type="transmembrane region" description="Helical" evidence="8">
    <location>
        <begin position="64"/>
        <end position="89"/>
    </location>
</feature>
<evidence type="ECO:0000259" key="9">
    <source>
        <dbReference type="PROSITE" id="PS51202"/>
    </source>
</evidence>
<evidence type="ECO:0000256" key="1">
    <source>
        <dbReference type="ARBA" id="ARBA00004651"/>
    </source>
</evidence>
<feature type="transmembrane region" description="Helical" evidence="8">
    <location>
        <begin position="473"/>
        <end position="494"/>
    </location>
</feature>
<accession>A0AAW5MXU5</accession>
<feature type="domain" description="RCK C-terminal" evidence="9">
    <location>
        <begin position="287"/>
        <end position="371"/>
    </location>
</feature>
<keyword evidence="4" id="KW-1003">Cell membrane</keyword>
<name>A0AAW5MXU5_9BACT</name>
<dbReference type="PANTHER" id="PTHR30445:SF3">
    <property type="entry name" value="TRANSPORT PROTEIN YIDE-RELATED"/>
    <property type="match status" value="1"/>
</dbReference>
<reference evidence="10 11" key="1">
    <citation type="submission" date="2022-08" db="EMBL/GenBank/DDBJ databases">
        <authorList>
            <person name="Zeman M."/>
            <person name="Kubasova T."/>
        </authorList>
    </citation>
    <scope>NUCLEOTIDE SEQUENCE [LARGE SCALE GENOMIC DNA]</scope>
    <source>
        <strain evidence="10 11">ET62</strain>
    </source>
</reference>
<comment type="subcellular location">
    <subcellularLocation>
        <location evidence="1">Cell membrane</location>
        <topology evidence="1">Multi-pass membrane protein</topology>
    </subcellularLocation>
</comment>
<evidence type="ECO:0000256" key="6">
    <source>
        <dbReference type="ARBA" id="ARBA00022989"/>
    </source>
</evidence>
<dbReference type="InterPro" id="IPR006512">
    <property type="entry name" value="YidE_YbjL"/>
</dbReference>
<feature type="transmembrane region" description="Helical" evidence="8">
    <location>
        <begin position="440"/>
        <end position="461"/>
    </location>
</feature>
<dbReference type="Pfam" id="PF06826">
    <property type="entry name" value="Asp-Al_Ex"/>
    <property type="match status" value="2"/>
</dbReference>
<dbReference type="NCBIfam" id="NF003007">
    <property type="entry name" value="PRK03818.1"/>
    <property type="match status" value="1"/>
</dbReference>
<feature type="transmembrane region" description="Helical" evidence="8">
    <location>
        <begin position="13"/>
        <end position="32"/>
    </location>
</feature>
<evidence type="ECO:0000256" key="2">
    <source>
        <dbReference type="ARBA" id="ARBA00009854"/>
    </source>
</evidence>
<keyword evidence="3" id="KW-0813">Transport</keyword>
<dbReference type="RefSeq" id="WP_235303482.1">
    <property type="nucleotide sequence ID" value="NZ_CAUBSI010000016.1"/>
</dbReference>
<dbReference type="InterPro" id="IPR050144">
    <property type="entry name" value="AAE_transporter"/>
</dbReference>
<keyword evidence="5 8" id="KW-0812">Transmembrane</keyword>